<organism evidence="3 4">
    <name type="scientific">Brachyspira innocens</name>
    <dbReference type="NCBI Taxonomy" id="13264"/>
    <lineage>
        <taxon>Bacteria</taxon>
        <taxon>Pseudomonadati</taxon>
        <taxon>Spirochaetota</taxon>
        <taxon>Spirochaetia</taxon>
        <taxon>Brachyspirales</taxon>
        <taxon>Brachyspiraceae</taxon>
        <taxon>Brachyspira</taxon>
    </lineage>
</organism>
<dbReference type="GO" id="GO:0016787">
    <property type="term" value="F:hydrolase activity"/>
    <property type="evidence" value="ECO:0007669"/>
    <property type="project" value="UniProtKB-KW"/>
</dbReference>
<accession>A0ABT8YU44</accession>
<dbReference type="SUPFAM" id="SSF51445">
    <property type="entry name" value="(Trans)glycosidases"/>
    <property type="match status" value="1"/>
</dbReference>
<dbReference type="InterPro" id="IPR032792">
    <property type="entry name" value="AGL_glucanoTrfase"/>
</dbReference>
<gene>
    <name evidence="3" type="ORF">Q5M86_01005</name>
</gene>
<dbReference type="PANTHER" id="PTHR47786:SF2">
    <property type="entry name" value="GLYCOSYL HYDROLASE FAMILY 13 CATALYTIC DOMAIN-CONTAINING PROTEIN"/>
    <property type="match status" value="1"/>
</dbReference>
<keyword evidence="3" id="KW-0378">Hydrolase</keyword>
<dbReference type="SMART" id="SM00642">
    <property type="entry name" value="Aamy"/>
    <property type="match status" value="1"/>
</dbReference>
<dbReference type="Proteomes" id="UP001175147">
    <property type="component" value="Unassembled WGS sequence"/>
</dbReference>
<dbReference type="InterPro" id="IPR006047">
    <property type="entry name" value="GH13_cat_dom"/>
</dbReference>
<feature type="domain" description="Glycosyl hydrolase family 13 catalytic" evidence="2">
    <location>
        <begin position="18"/>
        <end position="351"/>
    </location>
</feature>
<keyword evidence="4" id="KW-1185">Reference proteome</keyword>
<dbReference type="PANTHER" id="PTHR47786">
    <property type="entry name" value="ALPHA-1,4-GLUCAN:MALTOSE-1-PHOSPHATE MALTOSYLTRANSFERASE"/>
    <property type="match status" value="1"/>
</dbReference>
<evidence type="ECO:0000259" key="2">
    <source>
        <dbReference type="SMART" id="SM00642"/>
    </source>
</evidence>
<protein>
    <submittedName>
        <fullName evidence="3">Alpha-amylase family glycosyl hydrolase</fullName>
    </submittedName>
</protein>
<sequence length="477" mass="56722">MRVSGYNLFPPLLGHIKNWYSHVDRIKAMGFEWIYINPITYPGFSGSLYATKYYYQYNPSFFTSSNQNIAEKELKDFIFYCRSKQVKVMIDLVINHSSKDCNLTQEHIEWYKTKDGALQSPGAWDNGKWIEWGDLAIFNNKRDPNEKDEEKKEDINKENDNNENNAEIKNDEILNPIWYYWNDLIKHNLDLGFEGFRCDAAYKVPKELWKYLIDNAKEHNKDVIFFAESLGCSIEDTEKLIYAGFDYVASSAKWWDYDGEWFVEQYDLVRKKCRQIAFPSNHDTKRLITEYDGNIWRVKQTFLFTAIVCDMWMITTGDEYGFINRCNVVGGSEKDYENISYDLSEYIKNIISYVKQNSILADCGEIVSLDIEEKKRLEKLKKEYEYHEHHEYYEDSSKEENNKKDPFRKFYKYSLDGKDKLLIVVNITSKERLLDANKYGIKYDISFENAVSNITDTVKMLPYELKIFRLREETYWV</sequence>
<reference evidence="3" key="1">
    <citation type="submission" date="2023-07" db="EMBL/GenBank/DDBJ databases">
        <title>Mucosal microbiota of week-old chicken and adult hens.</title>
        <authorList>
            <person name="Volf J."/>
            <person name="Karasova D."/>
            <person name="Crhanova M."/>
            <person name="Faldynova M."/>
            <person name="Prikrylova H."/>
            <person name="Zeman M."/>
            <person name="Babak V."/>
            <person name="Rajova J."/>
            <person name="Rychlik I."/>
        </authorList>
    </citation>
    <scope>NUCLEOTIDE SEQUENCE</scope>
    <source>
        <strain evidence="3">ET902</strain>
    </source>
</reference>
<feature type="region of interest" description="Disordered" evidence="1">
    <location>
        <begin position="141"/>
        <end position="164"/>
    </location>
</feature>
<evidence type="ECO:0000313" key="3">
    <source>
        <dbReference type="EMBL" id="MDO7019346.1"/>
    </source>
</evidence>
<dbReference type="InterPro" id="IPR017853">
    <property type="entry name" value="GH"/>
</dbReference>
<dbReference type="RefSeq" id="WP_304385977.1">
    <property type="nucleotide sequence ID" value="NZ_JAUPBL010000099.1"/>
</dbReference>
<dbReference type="Pfam" id="PF14701">
    <property type="entry name" value="hDGE_amylase"/>
    <property type="match status" value="1"/>
</dbReference>
<dbReference type="Gene3D" id="3.20.20.80">
    <property type="entry name" value="Glycosidases"/>
    <property type="match status" value="2"/>
</dbReference>
<evidence type="ECO:0000256" key="1">
    <source>
        <dbReference type="SAM" id="MobiDB-lite"/>
    </source>
</evidence>
<dbReference type="EMBL" id="JAUPBM010000006">
    <property type="protein sequence ID" value="MDO7019346.1"/>
    <property type="molecule type" value="Genomic_DNA"/>
</dbReference>
<evidence type="ECO:0000313" key="4">
    <source>
        <dbReference type="Proteomes" id="UP001175147"/>
    </source>
</evidence>
<name>A0ABT8YU44_9SPIR</name>
<comment type="caution">
    <text evidence="3">The sequence shown here is derived from an EMBL/GenBank/DDBJ whole genome shotgun (WGS) entry which is preliminary data.</text>
</comment>
<proteinExistence type="predicted"/>